<accession>R7SKT9</accession>
<evidence type="ECO:0000256" key="1">
    <source>
        <dbReference type="SAM" id="SignalP"/>
    </source>
</evidence>
<dbReference type="EMBL" id="JH719513">
    <property type="protein sequence ID" value="EJF55652.1"/>
    <property type="molecule type" value="Genomic_DNA"/>
</dbReference>
<feature type="chain" id="PRO_5004444859" description="Secreted protein" evidence="1">
    <location>
        <begin position="19"/>
        <end position="67"/>
    </location>
</feature>
<feature type="signal peptide" evidence="1">
    <location>
        <begin position="1"/>
        <end position="18"/>
    </location>
</feature>
<evidence type="ECO:0000313" key="3">
    <source>
        <dbReference type="Proteomes" id="UP000053319"/>
    </source>
</evidence>
<dbReference type="Proteomes" id="UP000053319">
    <property type="component" value="Unassembled WGS sequence"/>
</dbReference>
<dbReference type="GeneID" id="18836222"/>
<sequence>MCTLSGCSALWPIAALSAQLEDCVHRNSHHSSQELVFLFACRKPRFYFCTNAAACTSHVKGLADPSY</sequence>
<dbReference type="RefSeq" id="XP_007371604.1">
    <property type="nucleotide sequence ID" value="XM_007371542.1"/>
</dbReference>
<keyword evidence="1" id="KW-0732">Signal</keyword>
<dbReference type="AlphaFoldDB" id="R7SKT9"/>
<dbReference type="HOGENOM" id="CLU_2812302_0_0_1"/>
<evidence type="ECO:0000313" key="2">
    <source>
        <dbReference type="EMBL" id="EJF55652.1"/>
    </source>
</evidence>
<organism evidence="2 3">
    <name type="scientific">Dichomitus squalens (strain LYAD-421)</name>
    <name type="common">Western red white-rot fungus</name>
    <dbReference type="NCBI Taxonomy" id="732165"/>
    <lineage>
        <taxon>Eukaryota</taxon>
        <taxon>Fungi</taxon>
        <taxon>Dikarya</taxon>
        <taxon>Basidiomycota</taxon>
        <taxon>Agaricomycotina</taxon>
        <taxon>Agaricomycetes</taxon>
        <taxon>Polyporales</taxon>
        <taxon>Polyporaceae</taxon>
        <taxon>Dichomitus</taxon>
    </lineage>
</organism>
<evidence type="ECO:0008006" key="4">
    <source>
        <dbReference type="Google" id="ProtNLM"/>
    </source>
</evidence>
<reference evidence="2 3" key="1">
    <citation type="journal article" date="2012" name="Science">
        <title>The Paleozoic origin of enzymatic lignin decomposition reconstructed from 31 fungal genomes.</title>
        <authorList>
            <person name="Floudas D."/>
            <person name="Binder M."/>
            <person name="Riley R."/>
            <person name="Barry K."/>
            <person name="Blanchette R.A."/>
            <person name="Henrissat B."/>
            <person name="Martinez A.T."/>
            <person name="Otillar R."/>
            <person name="Spatafora J.W."/>
            <person name="Yadav J.S."/>
            <person name="Aerts A."/>
            <person name="Benoit I."/>
            <person name="Boyd A."/>
            <person name="Carlson A."/>
            <person name="Copeland A."/>
            <person name="Coutinho P.M."/>
            <person name="de Vries R.P."/>
            <person name="Ferreira P."/>
            <person name="Findley K."/>
            <person name="Foster B."/>
            <person name="Gaskell J."/>
            <person name="Glotzer D."/>
            <person name="Gorecki P."/>
            <person name="Heitman J."/>
            <person name="Hesse C."/>
            <person name="Hori C."/>
            <person name="Igarashi K."/>
            <person name="Jurgens J.A."/>
            <person name="Kallen N."/>
            <person name="Kersten P."/>
            <person name="Kohler A."/>
            <person name="Kuees U."/>
            <person name="Kumar T.K.A."/>
            <person name="Kuo A."/>
            <person name="LaButti K."/>
            <person name="Larrondo L.F."/>
            <person name="Lindquist E."/>
            <person name="Ling A."/>
            <person name="Lombard V."/>
            <person name="Lucas S."/>
            <person name="Lundell T."/>
            <person name="Martin R."/>
            <person name="McLaughlin D.J."/>
            <person name="Morgenstern I."/>
            <person name="Morin E."/>
            <person name="Murat C."/>
            <person name="Nagy L.G."/>
            <person name="Nolan M."/>
            <person name="Ohm R.A."/>
            <person name="Patyshakuliyeva A."/>
            <person name="Rokas A."/>
            <person name="Ruiz-Duenas F.J."/>
            <person name="Sabat G."/>
            <person name="Salamov A."/>
            <person name="Samejima M."/>
            <person name="Schmutz J."/>
            <person name="Slot J.C."/>
            <person name="St John F."/>
            <person name="Stenlid J."/>
            <person name="Sun H."/>
            <person name="Sun S."/>
            <person name="Syed K."/>
            <person name="Tsang A."/>
            <person name="Wiebenga A."/>
            <person name="Young D."/>
            <person name="Pisabarro A."/>
            <person name="Eastwood D.C."/>
            <person name="Martin F."/>
            <person name="Cullen D."/>
            <person name="Grigoriev I.V."/>
            <person name="Hibbett D.S."/>
        </authorList>
    </citation>
    <scope>NUCLEOTIDE SEQUENCE [LARGE SCALE GENOMIC DNA]</scope>
    <source>
        <strain evidence="2 3">LYAD-421 SS1</strain>
    </source>
</reference>
<gene>
    <name evidence="2" type="ORF">DICSQDRAFT_141879</name>
</gene>
<protein>
    <recommendedName>
        <fullName evidence="4">Secreted protein</fullName>
    </recommendedName>
</protein>
<dbReference type="KEGG" id="dsq:DICSQDRAFT_141879"/>
<name>R7SKT9_DICSQ</name>
<proteinExistence type="predicted"/>